<keyword evidence="1" id="KW-0732">Signal</keyword>
<reference evidence="2 3" key="1">
    <citation type="journal article" date="2013" name="Genome Announc.">
        <title>Draft Genome Sequence of Cesiribacter andamanensis Strain AMV16T, Isolated from a Soil Sample from a Mud Volcano in the Andaman Islands, India.</title>
        <authorList>
            <person name="Shivaji S."/>
            <person name="Ara S."/>
            <person name="Begum Z."/>
            <person name="Srinivas T.N."/>
            <person name="Singh A."/>
            <person name="Kumar Pinnaka A."/>
        </authorList>
    </citation>
    <scope>NUCLEOTIDE SEQUENCE [LARGE SCALE GENOMIC DNA]</scope>
    <source>
        <strain evidence="2 3">AMV16</strain>
    </source>
</reference>
<evidence type="ECO:0000313" key="2">
    <source>
        <dbReference type="EMBL" id="EMR04387.1"/>
    </source>
</evidence>
<keyword evidence="3" id="KW-1185">Reference proteome</keyword>
<proteinExistence type="predicted"/>
<dbReference type="Proteomes" id="UP000011910">
    <property type="component" value="Unassembled WGS sequence"/>
</dbReference>
<evidence type="ECO:0000313" key="3">
    <source>
        <dbReference type="Proteomes" id="UP000011910"/>
    </source>
</evidence>
<protein>
    <submittedName>
        <fullName evidence="2">Uncharacterized protein</fullName>
    </submittedName>
</protein>
<accession>M7NAU3</accession>
<dbReference type="PROSITE" id="PS51257">
    <property type="entry name" value="PROKAR_LIPOPROTEIN"/>
    <property type="match status" value="1"/>
</dbReference>
<dbReference type="AlphaFoldDB" id="M7NAU3"/>
<feature type="signal peptide" evidence="1">
    <location>
        <begin position="1"/>
        <end position="21"/>
    </location>
</feature>
<feature type="chain" id="PRO_5004081997" evidence="1">
    <location>
        <begin position="22"/>
        <end position="94"/>
    </location>
</feature>
<organism evidence="2 3">
    <name type="scientific">Cesiribacter andamanensis AMV16</name>
    <dbReference type="NCBI Taxonomy" id="1279009"/>
    <lineage>
        <taxon>Bacteria</taxon>
        <taxon>Pseudomonadati</taxon>
        <taxon>Bacteroidota</taxon>
        <taxon>Cytophagia</taxon>
        <taxon>Cytophagales</taxon>
        <taxon>Cesiribacteraceae</taxon>
        <taxon>Cesiribacter</taxon>
    </lineage>
</organism>
<evidence type="ECO:0000256" key="1">
    <source>
        <dbReference type="SAM" id="SignalP"/>
    </source>
</evidence>
<sequence length="94" mass="10934">MKYFLYCLLSLLLVAACNSSTQEQQPEPHLELGQRIVFVGGNPDKTYIVAGYRQEFEDKTDTNWSKHQYIVFTYFNDQGDFQQGVVHRNAILKQ</sequence>
<comment type="caution">
    <text evidence="2">The sequence shown here is derived from an EMBL/GenBank/DDBJ whole genome shotgun (WGS) entry which is preliminary data.</text>
</comment>
<gene>
    <name evidence="2" type="ORF">ADICEAN_00421</name>
</gene>
<dbReference type="EMBL" id="AODQ01000006">
    <property type="protein sequence ID" value="EMR04387.1"/>
    <property type="molecule type" value="Genomic_DNA"/>
</dbReference>
<dbReference type="OrthoDB" id="982407at2"/>
<dbReference type="RefSeq" id="WP_009193828.1">
    <property type="nucleotide sequence ID" value="NZ_AODQ01000006.1"/>
</dbReference>
<name>M7NAU3_9BACT</name>